<reference evidence="2" key="1">
    <citation type="journal article" date="2022" name="bioRxiv">
        <title>Sequencing and chromosome-scale assembly of the giantPleurodeles waltlgenome.</title>
        <authorList>
            <person name="Brown T."/>
            <person name="Elewa A."/>
            <person name="Iarovenko S."/>
            <person name="Subramanian E."/>
            <person name="Araus A.J."/>
            <person name="Petzold A."/>
            <person name="Susuki M."/>
            <person name="Suzuki K.-i.T."/>
            <person name="Hayashi T."/>
            <person name="Toyoda A."/>
            <person name="Oliveira C."/>
            <person name="Osipova E."/>
            <person name="Leigh N.D."/>
            <person name="Simon A."/>
            <person name="Yun M.H."/>
        </authorList>
    </citation>
    <scope>NUCLEOTIDE SEQUENCE</scope>
    <source>
        <strain evidence="2">20211129_DDA</strain>
        <tissue evidence="2">Liver</tissue>
    </source>
</reference>
<proteinExistence type="predicted"/>
<dbReference type="Proteomes" id="UP001066276">
    <property type="component" value="Chromosome 1_2"/>
</dbReference>
<protein>
    <submittedName>
        <fullName evidence="2">Uncharacterized protein</fullName>
    </submittedName>
</protein>
<feature type="compositionally biased region" description="Basic residues" evidence="1">
    <location>
        <begin position="1"/>
        <end position="11"/>
    </location>
</feature>
<name>A0AAV7WDK6_PLEWA</name>
<feature type="non-terminal residue" evidence="2">
    <location>
        <position position="1"/>
    </location>
</feature>
<accession>A0AAV7WDK6</accession>
<feature type="non-terminal residue" evidence="2">
    <location>
        <position position="53"/>
    </location>
</feature>
<comment type="caution">
    <text evidence="2">The sequence shown here is derived from an EMBL/GenBank/DDBJ whole genome shotgun (WGS) entry which is preliminary data.</text>
</comment>
<evidence type="ECO:0000313" key="2">
    <source>
        <dbReference type="EMBL" id="KAJ1211438.1"/>
    </source>
</evidence>
<organism evidence="2 3">
    <name type="scientific">Pleurodeles waltl</name>
    <name type="common">Iberian ribbed newt</name>
    <dbReference type="NCBI Taxonomy" id="8319"/>
    <lineage>
        <taxon>Eukaryota</taxon>
        <taxon>Metazoa</taxon>
        <taxon>Chordata</taxon>
        <taxon>Craniata</taxon>
        <taxon>Vertebrata</taxon>
        <taxon>Euteleostomi</taxon>
        <taxon>Amphibia</taxon>
        <taxon>Batrachia</taxon>
        <taxon>Caudata</taxon>
        <taxon>Salamandroidea</taxon>
        <taxon>Salamandridae</taxon>
        <taxon>Pleurodelinae</taxon>
        <taxon>Pleurodeles</taxon>
    </lineage>
</organism>
<evidence type="ECO:0000256" key="1">
    <source>
        <dbReference type="SAM" id="MobiDB-lite"/>
    </source>
</evidence>
<feature type="compositionally biased region" description="Basic and acidic residues" evidence="1">
    <location>
        <begin position="43"/>
        <end position="53"/>
    </location>
</feature>
<keyword evidence="3" id="KW-1185">Reference proteome</keyword>
<sequence length="53" mass="5885">GAERWRRRRRLPGPGTGSAETGRRLRRGREGCAVSFPRPGGQGREDDPAVRAR</sequence>
<feature type="region of interest" description="Disordered" evidence="1">
    <location>
        <begin position="1"/>
        <end position="53"/>
    </location>
</feature>
<gene>
    <name evidence="2" type="ORF">NDU88_006798</name>
</gene>
<dbReference type="EMBL" id="JANPWB010000002">
    <property type="protein sequence ID" value="KAJ1211438.1"/>
    <property type="molecule type" value="Genomic_DNA"/>
</dbReference>
<dbReference type="AlphaFoldDB" id="A0AAV7WDK6"/>
<evidence type="ECO:0000313" key="3">
    <source>
        <dbReference type="Proteomes" id="UP001066276"/>
    </source>
</evidence>